<dbReference type="RefSeq" id="XP_023469383.1">
    <property type="nucleotide sequence ID" value="XM_023614742.1"/>
</dbReference>
<protein>
    <recommendedName>
        <fullName evidence="12">DUF2421 domain-containing protein</fullName>
    </recommendedName>
</protein>
<evidence type="ECO:0000259" key="9">
    <source>
        <dbReference type="Pfam" id="PF13515"/>
    </source>
</evidence>
<evidence type="ECO:0000256" key="4">
    <source>
        <dbReference type="ARBA" id="ARBA00023136"/>
    </source>
</evidence>
<dbReference type="EMBL" id="KZ303844">
    <property type="protein sequence ID" value="PHZ15675.1"/>
    <property type="molecule type" value="Genomic_DNA"/>
</dbReference>
<sequence>MTDTELTELRKSKHFQERSNNSAHVRSNTDRSDQNAGVNVQPRHEQLPVLTPLASDSPSHSQDQLDRVVSSDNDRTTPNKSSYTSDTQIRDDELSDIKKTQAQKRRLFRRFHFPLPSLPHIRKTVKASIALLISTIFCLVNRTRDVFGSATLLVAIVTIFYFPVRTIGVQTEAVLLGTLGALIASAWSILGAFLASLARNASDPNPVQPGACAILAVFLFIGTFVLNVIRIKLPKANFAAVNACIILTFTMTYYASIPRFTAAVTWEFLKPVALAGAISLAVNYFIWPDNSISNFLGVLRQTLGGYNAFFKEHSNAFLDLVPPSSQSTLPQLHTRLQNGVLLMIECKRAVQREITFSRISDQDCSRLTKAVRSMRASLHGIGLSFIIKSSYLNSDNDNLYFSRFKNPEILNAFNTSLENIKPISAELTQACIDATGQCLDRITKLHYHPRTGLNSILWPFPRFWVSRPKVSNIDTENQPAQISSTTMKELIIRFDEISKSSETFKKFLELDPADLPRNGPLYLIFLYLYNLREHAIHTTSFIELVEELETKRKKYRLWFPHQTLSRWLHSDDQVDGAVGVDVQESENANAGNDLARCSTRNDDNRRESDERTVFNAGGEQDKDKYRKNDPDVSLPVTPMQKFFNAIYVAGKWLTSTTTFFAFKTALGVVILAIPAWRPQDAGWYIEWRGQWTMITLVLWMFPMTGAFIFGLIDRVIGSIVGAVLGIIVWEITRGNPYGLAVLSFVIFLPLYYTFFFVAKFRVAALMSKITMILVIIYEYNYAVSGVAVYDQVYTVAGKRLLMVVIGIAASGILIAIPFPPTSRIELRKRLASTIRDIGKAYGILAASTIVIIDEPITDKQSKGFQKLAIELRRQIAEEHTLLHQANYEPPLRGYFPAENYKALVQIADNMSDLVINMASSLAQVKPEWKRHIGSILRKERKEYLSSILSTLKMISSTLYAKTSLPPYMLSPIECRENFVNLLEKKIMIEPSDIANSSFPSYSSYLMNSLVFVDELQVLLSIVQDLVGVENPEQWLNSRS</sequence>
<dbReference type="PANTHER" id="PTHR37994:SF3">
    <property type="entry name" value="ER TRANSPORTER 6TM N-TERMINAL DOMAIN-CONTAINING PROTEIN"/>
    <property type="match status" value="1"/>
</dbReference>
<feature type="transmembrane region" description="Helical" evidence="6">
    <location>
        <begin position="268"/>
        <end position="287"/>
    </location>
</feature>
<dbReference type="Pfam" id="PF13515">
    <property type="entry name" value="FUSC_2"/>
    <property type="match status" value="1"/>
</dbReference>
<dbReference type="InterPro" id="IPR018823">
    <property type="entry name" value="ArAE_2_N"/>
</dbReference>
<keyword evidence="3 6" id="KW-1133">Transmembrane helix</keyword>
<feature type="compositionally biased region" description="Polar residues" evidence="5">
    <location>
        <begin position="78"/>
        <end position="87"/>
    </location>
</feature>
<evidence type="ECO:0000256" key="5">
    <source>
        <dbReference type="SAM" id="MobiDB-lite"/>
    </source>
</evidence>
<evidence type="ECO:0000259" key="7">
    <source>
        <dbReference type="Pfam" id="PF10334"/>
    </source>
</evidence>
<feature type="transmembrane region" description="Helical" evidence="6">
    <location>
        <begin position="173"/>
        <end position="195"/>
    </location>
</feature>
<gene>
    <name evidence="10" type="ORF">RHIMIDRAFT_311628</name>
</gene>
<dbReference type="InterPro" id="IPR023244">
    <property type="entry name" value="Brefeldin_A-sensitivity_4"/>
</dbReference>
<dbReference type="PRINTS" id="PR02047">
    <property type="entry name" value="BREFELDNASP4"/>
</dbReference>
<dbReference type="GO" id="GO:0016020">
    <property type="term" value="C:membrane"/>
    <property type="evidence" value="ECO:0007669"/>
    <property type="project" value="UniProtKB-SubCell"/>
</dbReference>
<reference evidence="10 11" key="1">
    <citation type="journal article" date="2016" name="Proc. Natl. Acad. Sci. U.S.A.">
        <title>Lipid metabolic changes in an early divergent fungus govern the establishment of a mutualistic symbiosis with endobacteria.</title>
        <authorList>
            <person name="Lastovetsky O.A."/>
            <person name="Gaspar M.L."/>
            <person name="Mondo S.J."/>
            <person name="LaButti K.M."/>
            <person name="Sandor L."/>
            <person name="Grigoriev I.V."/>
            <person name="Henry S.A."/>
            <person name="Pawlowska T.E."/>
        </authorList>
    </citation>
    <scope>NUCLEOTIDE SEQUENCE [LARGE SCALE GENOMIC DNA]</scope>
    <source>
        <strain evidence="10 11">ATCC 52813</strain>
    </source>
</reference>
<dbReference type="InterPro" id="IPR018820">
    <property type="entry name" value="BRE4-related_DUF2421"/>
</dbReference>
<dbReference type="STRING" id="1340429.A0A2G4T3U3"/>
<evidence type="ECO:0000256" key="6">
    <source>
        <dbReference type="SAM" id="Phobius"/>
    </source>
</evidence>
<feature type="compositionally biased region" description="Basic and acidic residues" evidence="5">
    <location>
        <begin position="599"/>
        <end position="612"/>
    </location>
</feature>
<keyword evidence="4 6" id="KW-0472">Membrane</keyword>
<evidence type="ECO:0000259" key="8">
    <source>
        <dbReference type="Pfam" id="PF10337"/>
    </source>
</evidence>
<comment type="subcellular location">
    <subcellularLocation>
        <location evidence="1">Membrane</location>
        <topology evidence="1">Multi-pass membrane protein</topology>
    </subcellularLocation>
</comment>
<feature type="transmembrane region" description="Helical" evidence="6">
    <location>
        <begin position="737"/>
        <end position="757"/>
    </location>
</feature>
<dbReference type="Proteomes" id="UP000242254">
    <property type="component" value="Unassembled WGS sequence"/>
</dbReference>
<dbReference type="Pfam" id="PF10334">
    <property type="entry name" value="BRE4"/>
    <property type="match status" value="1"/>
</dbReference>
<feature type="transmembrane region" description="Helical" evidence="6">
    <location>
        <begin position="146"/>
        <end position="164"/>
    </location>
</feature>
<evidence type="ECO:0000313" key="11">
    <source>
        <dbReference type="Proteomes" id="UP000242254"/>
    </source>
</evidence>
<feature type="transmembrane region" description="Helical" evidence="6">
    <location>
        <begin position="800"/>
        <end position="819"/>
    </location>
</feature>
<feature type="transmembrane region" description="Helical" evidence="6">
    <location>
        <begin position="689"/>
        <end position="708"/>
    </location>
</feature>
<keyword evidence="2 6" id="KW-0812">Transmembrane</keyword>
<proteinExistence type="predicted"/>
<dbReference type="GeneID" id="35445731"/>
<name>A0A2G4T3U3_RHIZD</name>
<feature type="domain" description="Integral membrane bound transporter" evidence="9">
    <location>
        <begin position="683"/>
        <end position="809"/>
    </location>
</feature>
<dbReference type="AlphaFoldDB" id="A0A2G4T3U3"/>
<evidence type="ECO:0000256" key="1">
    <source>
        <dbReference type="ARBA" id="ARBA00004141"/>
    </source>
</evidence>
<dbReference type="PANTHER" id="PTHR37994">
    <property type="entry name" value="ARAE_2_N DOMAIN-CONTAINING PROTEIN-RELATED"/>
    <property type="match status" value="1"/>
</dbReference>
<feature type="transmembrane region" description="Helical" evidence="6">
    <location>
        <begin position="660"/>
        <end position="677"/>
    </location>
</feature>
<feature type="compositionally biased region" description="Basic and acidic residues" evidence="5">
    <location>
        <begin position="619"/>
        <end position="630"/>
    </location>
</feature>
<organism evidence="10 11">
    <name type="scientific">Rhizopus microsporus ATCC 52813</name>
    <dbReference type="NCBI Taxonomy" id="1340429"/>
    <lineage>
        <taxon>Eukaryota</taxon>
        <taxon>Fungi</taxon>
        <taxon>Fungi incertae sedis</taxon>
        <taxon>Mucoromycota</taxon>
        <taxon>Mucoromycotina</taxon>
        <taxon>Mucoromycetes</taxon>
        <taxon>Mucorales</taxon>
        <taxon>Mucorineae</taxon>
        <taxon>Rhizopodaceae</taxon>
        <taxon>Rhizopus</taxon>
    </lineage>
</organism>
<feature type="domain" description="DUF2421" evidence="7">
    <location>
        <begin position="817"/>
        <end position="990"/>
    </location>
</feature>
<feature type="domain" description="Putative ER transporter 6TM N-terminal" evidence="8">
    <location>
        <begin position="211"/>
        <end position="378"/>
    </location>
</feature>
<feature type="transmembrane region" description="Helical" evidence="6">
    <location>
        <begin position="207"/>
        <end position="229"/>
    </location>
</feature>
<evidence type="ECO:0000313" key="10">
    <source>
        <dbReference type="EMBL" id="PHZ15675.1"/>
    </source>
</evidence>
<accession>A0A2G4T3U3</accession>
<feature type="transmembrane region" description="Helical" evidence="6">
    <location>
        <begin position="715"/>
        <end position="731"/>
    </location>
</feature>
<feature type="region of interest" description="Disordered" evidence="5">
    <location>
        <begin position="1"/>
        <end position="95"/>
    </location>
</feature>
<dbReference type="InterPro" id="IPR049453">
    <property type="entry name" value="Memb_transporter_dom"/>
</dbReference>
<feature type="transmembrane region" description="Helical" evidence="6">
    <location>
        <begin position="236"/>
        <end position="256"/>
    </location>
</feature>
<keyword evidence="11" id="KW-1185">Reference proteome</keyword>
<feature type="region of interest" description="Disordered" evidence="5">
    <location>
        <begin position="589"/>
        <end position="632"/>
    </location>
</feature>
<evidence type="ECO:0008006" key="12">
    <source>
        <dbReference type="Google" id="ProtNLM"/>
    </source>
</evidence>
<dbReference type="Pfam" id="PF10337">
    <property type="entry name" value="ArAE_2_N"/>
    <property type="match status" value="1"/>
</dbReference>
<evidence type="ECO:0000256" key="3">
    <source>
        <dbReference type="ARBA" id="ARBA00022989"/>
    </source>
</evidence>
<evidence type="ECO:0000256" key="2">
    <source>
        <dbReference type="ARBA" id="ARBA00022692"/>
    </source>
</evidence>
<feature type="compositionally biased region" description="Basic and acidic residues" evidence="5">
    <location>
        <begin position="7"/>
        <end position="17"/>
    </location>
</feature>